<comment type="caution">
    <text evidence="7">The sequence shown here is derived from an EMBL/GenBank/DDBJ whole genome shotgun (WGS) entry which is preliminary data.</text>
</comment>
<dbReference type="InterPro" id="IPR036922">
    <property type="entry name" value="Rieske_2Fe-2S_sf"/>
</dbReference>
<keyword evidence="8" id="KW-1185">Reference proteome</keyword>
<dbReference type="PANTHER" id="PTHR21496">
    <property type="entry name" value="FERREDOXIN-RELATED"/>
    <property type="match status" value="1"/>
</dbReference>
<dbReference type="PANTHER" id="PTHR21496:SF23">
    <property type="entry name" value="3-PHENYLPROPIONATE_CINNAMIC ACID DIOXYGENASE FERREDOXIN SUBUNIT"/>
    <property type="match status" value="1"/>
</dbReference>
<keyword evidence="3" id="KW-0408">Iron</keyword>
<name>A0ABU8NFT4_9PSEU</name>
<dbReference type="RefSeq" id="WP_337719066.1">
    <property type="nucleotide sequence ID" value="NZ_JBBEGL010000019.1"/>
</dbReference>
<keyword evidence="2" id="KW-0479">Metal-binding</keyword>
<accession>A0ABU8NFT4</accession>
<evidence type="ECO:0000313" key="7">
    <source>
        <dbReference type="EMBL" id="MEJ2890865.1"/>
    </source>
</evidence>
<dbReference type="EMBL" id="JBBEGL010000019">
    <property type="protein sequence ID" value="MEJ2890865.1"/>
    <property type="molecule type" value="Genomic_DNA"/>
</dbReference>
<protein>
    <submittedName>
        <fullName evidence="7">Non-heme iron oxygenase ferredoxin subunit</fullName>
    </submittedName>
</protein>
<feature type="transmembrane region" description="Helical" evidence="5">
    <location>
        <begin position="167"/>
        <end position="187"/>
    </location>
</feature>
<evidence type="ECO:0000259" key="6">
    <source>
        <dbReference type="PROSITE" id="PS51296"/>
    </source>
</evidence>
<dbReference type="Proteomes" id="UP001370100">
    <property type="component" value="Unassembled WGS sequence"/>
</dbReference>
<evidence type="ECO:0000256" key="5">
    <source>
        <dbReference type="SAM" id="Phobius"/>
    </source>
</evidence>
<keyword evidence="5" id="KW-0812">Transmembrane</keyword>
<gene>
    <name evidence="7" type="ORF">WCD41_30710</name>
</gene>
<dbReference type="InterPro" id="IPR019251">
    <property type="entry name" value="DUF2231_TM"/>
</dbReference>
<keyword evidence="4" id="KW-0411">Iron-sulfur</keyword>
<reference evidence="7 8" key="1">
    <citation type="submission" date="2024-03" db="EMBL/GenBank/DDBJ databases">
        <title>Actinomycetospora sp. OC33-EN06, a novel actinomycete isolated from wild orchid (Aerides multiflora).</title>
        <authorList>
            <person name="Suriyachadkun C."/>
        </authorList>
    </citation>
    <scope>NUCLEOTIDE SEQUENCE [LARGE SCALE GENOMIC DNA]</scope>
    <source>
        <strain evidence="7 8">OC33-EN06</strain>
    </source>
</reference>
<evidence type="ECO:0000256" key="4">
    <source>
        <dbReference type="ARBA" id="ARBA00023014"/>
    </source>
</evidence>
<dbReference type="InterPro" id="IPR017941">
    <property type="entry name" value="Rieske_2Fe-2S"/>
</dbReference>
<proteinExistence type="predicted"/>
<dbReference type="Pfam" id="PF09990">
    <property type="entry name" value="DUF2231"/>
    <property type="match status" value="1"/>
</dbReference>
<sequence length="316" mass="33565">MIERRGRRMADSGATAWHQRAVAEITRWPWLSRLNEQASAAVDPLYDRFRANPVVELMHGGRWLGHSLHPALSDLPIGFWSATLLLDMAGQDTPADGGRLDPSSTLSAAGIAAAAATAATGVADWSVSDNEDRRVGLFHGLLNGAGTVLQGVSLAARLSGHRRTGRALGAASLTVTVAAAYIGGHLVQGRAVMVNRVATNTGPQRWVKAVADEDLGDGAVTGVEVEGRNVLLFRRDGEVHAIDDVCSHAGALLHRGEVEGCTIACPLHYSVFDLRDGRIVRGPAHHPQPVLPARVRNGWIEVRGSAPAPRSRRSSG</sequence>
<evidence type="ECO:0000256" key="3">
    <source>
        <dbReference type="ARBA" id="ARBA00023004"/>
    </source>
</evidence>
<feature type="domain" description="Rieske" evidence="6">
    <location>
        <begin position="207"/>
        <end position="302"/>
    </location>
</feature>
<keyword evidence="5" id="KW-1133">Transmembrane helix</keyword>
<dbReference type="CDD" id="cd03528">
    <property type="entry name" value="Rieske_RO_ferredoxin"/>
    <property type="match status" value="1"/>
</dbReference>
<evidence type="ECO:0000313" key="8">
    <source>
        <dbReference type="Proteomes" id="UP001370100"/>
    </source>
</evidence>
<organism evidence="7 8">
    <name type="scientific">Actinomycetospora aeridis</name>
    <dbReference type="NCBI Taxonomy" id="3129231"/>
    <lineage>
        <taxon>Bacteria</taxon>
        <taxon>Bacillati</taxon>
        <taxon>Actinomycetota</taxon>
        <taxon>Actinomycetes</taxon>
        <taxon>Pseudonocardiales</taxon>
        <taxon>Pseudonocardiaceae</taxon>
        <taxon>Actinomycetospora</taxon>
    </lineage>
</organism>
<evidence type="ECO:0000256" key="2">
    <source>
        <dbReference type="ARBA" id="ARBA00022723"/>
    </source>
</evidence>
<dbReference type="Pfam" id="PF00355">
    <property type="entry name" value="Rieske"/>
    <property type="match status" value="1"/>
</dbReference>
<evidence type="ECO:0000256" key="1">
    <source>
        <dbReference type="ARBA" id="ARBA00022714"/>
    </source>
</evidence>
<keyword evidence="5" id="KW-0472">Membrane</keyword>
<dbReference type="Gene3D" id="2.102.10.10">
    <property type="entry name" value="Rieske [2Fe-2S] iron-sulphur domain"/>
    <property type="match status" value="1"/>
</dbReference>
<dbReference type="PROSITE" id="PS51296">
    <property type="entry name" value="RIESKE"/>
    <property type="match status" value="1"/>
</dbReference>
<dbReference type="SUPFAM" id="SSF50022">
    <property type="entry name" value="ISP domain"/>
    <property type="match status" value="1"/>
</dbReference>
<keyword evidence="1" id="KW-0001">2Fe-2S</keyword>